<dbReference type="Proteomes" id="UP000480556">
    <property type="component" value="Unassembled WGS sequence"/>
</dbReference>
<accession>A0A5Q0P264</accession>
<evidence type="ECO:0000313" key="1">
    <source>
        <dbReference type="EMBL" id="MQW91251.1"/>
    </source>
</evidence>
<dbReference type="Proteomes" id="UP000327478">
    <property type="component" value="Chromosome"/>
</dbReference>
<sequence length="89" mass="10000">MNVVGYLYHSDLLLEGEDSMVIIGGSHYVLSLGDKVYLKHAIDQEKLLYCVEISFASHNHSSLFEDQCLVKFEGCRDALSQHLSTTTVH</sequence>
<organism evidence="1 4">
    <name type="scientific">Acinetobacter wanghuae</name>
    <dbReference type="NCBI Taxonomy" id="2662362"/>
    <lineage>
        <taxon>Bacteria</taxon>
        <taxon>Pseudomonadati</taxon>
        <taxon>Pseudomonadota</taxon>
        <taxon>Gammaproteobacteria</taxon>
        <taxon>Moraxellales</taxon>
        <taxon>Moraxellaceae</taxon>
        <taxon>Acinetobacter</taxon>
    </lineage>
</organism>
<evidence type="ECO:0000313" key="3">
    <source>
        <dbReference type="Proteomes" id="UP000327478"/>
    </source>
</evidence>
<protein>
    <submittedName>
        <fullName evidence="1">Uncharacterized protein</fullName>
    </submittedName>
</protein>
<gene>
    <name evidence="2" type="ORF">GFH30_07265</name>
    <name evidence="1" type="ORF">GHJ48_02340</name>
</gene>
<dbReference type="AlphaFoldDB" id="A0A5Q0P264"/>
<reference evidence="3 4" key="1">
    <citation type="submission" date="2019-10" db="EMBL/GenBank/DDBJ databases">
        <authorList>
            <person name="Dong K."/>
        </authorList>
    </citation>
    <scope>NUCLEOTIDE SEQUENCE [LARGE SCALE GENOMIC DNA]</scope>
    <source>
        <strain evidence="3">dk386</strain>
        <strain evidence="2">Dk386</strain>
        <strain evidence="4">dk771</strain>
        <strain evidence="1">Dk771</strain>
    </source>
</reference>
<keyword evidence="3" id="KW-1185">Reference proteome</keyword>
<dbReference type="EMBL" id="CP045650">
    <property type="protein sequence ID" value="QGA11199.1"/>
    <property type="molecule type" value="Genomic_DNA"/>
</dbReference>
<evidence type="ECO:0000313" key="2">
    <source>
        <dbReference type="EMBL" id="QGA11199.1"/>
    </source>
</evidence>
<dbReference type="RefSeq" id="WP_153371592.1">
    <property type="nucleotide sequence ID" value="NZ_CP045650.1"/>
</dbReference>
<proteinExistence type="predicted"/>
<name>A0A5Q0P264_9GAMM</name>
<dbReference type="EMBL" id="WITK01000002">
    <property type="protein sequence ID" value="MQW91251.1"/>
    <property type="molecule type" value="Genomic_DNA"/>
</dbReference>
<evidence type="ECO:0000313" key="4">
    <source>
        <dbReference type="Proteomes" id="UP000480556"/>
    </source>
</evidence>